<protein>
    <submittedName>
        <fullName evidence="1">Uncharacterized protein</fullName>
    </submittedName>
</protein>
<dbReference type="RefSeq" id="WP_025421197.1">
    <property type="nucleotide sequence ID" value="NZ_CP006569.1"/>
</dbReference>
<evidence type="ECO:0000313" key="2">
    <source>
        <dbReference type="Proteomes" id="UP000019028"/>
    </source>
</evidence>
<dbReference type="EMBL" id="CP006569">
    <property type="protein sequence ID" value="AHF76064.1"/>
    <property type="molecule type" value="Genomic_DNA"/>
</dbReference>
<proteinExistence type="predicted"/>
<gene>
    <name evidence="1" type="ORF">Sant_0990</name>
</gene>
<evidence type="ECO:0000313" key="1">
    <source>
        <dbReference type="EMBL" id="AHF76064.1"/>
    </source>
</evidence>
<organism evidence="1 2">
    <name type="scientific">Sodalis praecaptivus</name>
    <dbReference type="NCBI Taxonomy" id="1239307"/>
    <lineage>
        <taxon>Bacteria</taxon>
        <taxon>Pseudomonadati</taxon>
        <taxon>Pseudomonadota</taxon>
        <taxon>Gammaproteobacteria</taxon>
        <taxon>Enterobacterales</taxon>
        <taxon>Bruguierivoracaceae</taxon>
        <taxon>Sodalis</taxon>
    </lineage>
</organism>
<dbReference type="OrthoDB" id="6503743at2"/>
<reference evidence="1 2" key="1">
    <citation type="journal article" date="2014" name="Genome Biol. Evol.">
        <title>Genome degeneration and adaptation in a nascent stage of symbiosis.</title>
        <authorList>
            <person name="Oakeson K.F."/>
            <person name="Gil R."/>
            <person name="Clayton A.L."/>
            <person name="Dunn D.M."/>
            <person name="von Niederhausern A.C."/>
            <person name="Hamil C."/>
            <person name="Aoyagi A."/>
            <person name="Duval B."/>
            <person name="Baca A."/>
            <person name="Silva F.J."/>
            <person name="Vallier A."/>
            <person name="Jackson D.G."/>
            <person name="Latorre A."/>
            <person name="Weiss R.B."/>
            <person name="Heddi A."/>
            <person name="Moya A."/>
            <person name="Dale C."/>
        </authorList>
    </citation>
    <scope>NUCLEOTIDE SEQUENCE [LARGE SCALE GENOMIC DNA]</scope>
    <source>
        <strain evidence="1 2">HS1</strain>
    </source>
</reference>
<accession>W0HQJ6</accession>
<dbReference type="KEGG" id="sod:Sant_0990"/>
<dbReference type="HOGENOM" id="CLU_035028_0_0_6"/>
<sequence length="529" mass="60823">MPQRLLEVNTPLIWHWPHVLSLLETLQRYRFTGLIIHQQTILALLAPPSPTFQGADRNNLFHERESALHYLRRIGRLCRQRRLSLWLQGEAFPNDGRLAHKYPELRLTDDPDQGQRFLQHFYQTIVSATLATLPDVSGLILSLQTPEFHPRQWDAPLDALYRQLRRQNKKLVLRDYTDDDWPRRQLQSTVARMPADVRASLKATAVDYRPGFANNPAINAMGARKIWIDIDLWGIDYGWTLLPCLLIDELQGRLSWAQSVAGDRLETITARLDWEWIHNSPLQGSINEGNLYGLARIAGGETPVSAAQLLDEWLDSQGLRPGYPVQRQTVRQLFISSYDWMCRTPYLLGRVMHQHSQLPADIDTALRLLHSDARSANWRQSFQALFPRDDEQAGRAQRELLQLEQQQNAFLAERLHDQAQALRRDAELPAAFADVLCGAWASAVRYTRLFGHARQVISLRWYINQYGANRSRQETLLTAIDAAQRYAEQTCRWLAENEIDLAHNLPLLLDPARLSRLAESCRPGAEAIE</sequence>
<keyword evidence="2" id="KW-1185">Reference proteome</keyword>
<dbReference type="PATRIC" id="fig|1239307.3.peg.1063"/>
<dbReference type="Proteomes" id="UP000019028">
    <property type="component" value="Chromosome"/>
</dbReference>
<dbReference type="AlphaFoldDB" id="W0HQJ6"/>
<dbReference type="InterPro" id="IPR017853">
    <property type="entry name" value="GH"/>
</dbReference>
<name>W0HQJ6_9GAMM</name>
<dbReference type="SUPFAM" id="SSF51445">
    <property type="entry name" value="(Trans)glycosidases"/>
    <property type="match status" value="1"/>
</dbReference>